<dbReference type="Proteomes" id="UP000186922">
    <property type="component" value="Unassembled WGS sequence"/>
</dbReference>
<reference evidence="2 3" key="1">
    <citation type="journal article" date="2016" name="Nat. Commun.">
        <title>Extremotolerant tardigrade genome and improved radiotolerance of human cultured cells by tardigrade-unique protein.</title>
        <authorList>
            <person name="Hashimoto T."/>
            <person name="Horikawa D.D."/>
            <person name="Saito Y."/>
            <person name="Kuwahara H."/>
            <person name="Kozuka-Hata H."/>
            <person name="Shin-I T."/>
            <person name="Minakuchi Y."/>
            <person name="Ohishi K."/>
            <person name="Motoyama A."/>
            <person name="Aizu T."/>
            <person name="Enomoto A."/>
            <person name="Kondo K."/>
            <person name="Tanaka S."/>
            <person name="Hara Y."/>
            <person name="Koshikawa S."/>
            <person name="Sagara H."/>
            <person name="Miura T."/>
            <person name="Yokobori S."/>
            <person name="Miyagawa K."/>
            <person name="Suzuki Y."/>
            <person name="Kubo T."/>
            <person name="Oyama M."/>
            <person name="Kohara Y."/>
            <person name="Fujiyama A."/>
            <person name="Arakawa K."/>
            <person name="Katayama T."/>
            <person name="Toyoda A."/>
            <person name="Kunieda T."/>
        </authorList>
    </citation>
    <scope>NUCLEOTIDE SEQUENCE [LARGE SCALE GENOMIC DNA]</scope>
    <source>
        <strain evidence="2 3">YOKOZUNA-1</strain>
    </source>
</reference>
<protein>
    <submittedName>
        <fullName evidence="2">Uncharacterized protein</fullName>
    </submittedName>
</protein>
<evidence type="ECO:0000256" key="1">
    <source>
        <dbReference type="SAM" id="MobiDB-lite"/>
    </source>
</evidence>
<evidence type="ECO:0000313" key="3">
    <source>
        <dbReference type="Proteomes" id="UP000186922"/>
    </source>
</evidence>
<comment type="caution">
    <text evidence="2">The sequence shown here is derived from an EMBL/GenBank/DDBJ whole genome shotgun (WGS) entry which is preliminary data.</text>
</comment>
<feature type="region of interest" description="Disordered" evidence="1">
    <location>
        <begin position="1"/>
        <end position="27"/>
    </location>
</feature>
<gene>
    <name evidence="2" type="primary">RvY_18930-1</name>
    <name evidence="2" type="synonym">RvY_18930.1</name>
    <name evidence="2" type="ORF">RvY_18930</name>
</gene>
<dbReference type="AlphaFoldDB" id="A0A1D1W7M1"/>
<accession>A0A1D1W7M1</accession>
<evidence type="ECO:0000313" key="2">
    <source>
        <dbReference type="EMBL" id="GAV09380.1"/>
    </source>
</evidence>
<proteinExistence type="predicted"/>
<name>A0A1D1W7M1_RAMVA</name>
<sequence>MQAHHNRGCDYRPSRPASGVAEGVKEHEGGWQLDIDEHWRKNAWPEAEDWKPWQDSTYEFKITKVSVPGSRYQCPGCRTSFMKKPAEQDLLVTRVEQDFENGIGGHCVAAMLSAPYEQPLY</sequence>
<organism evidence="2 3">
    <name type="scientific">Ramazzottius varieornatus</name>
    <name type="common">Water bear</name>
    <name type="synonym">Tardigrade</name>
    <dbReference type="NCBI Taxonomy" id="947166"/>
    <lineage>
        <taxon>Eukaryota</taxon>
        <taxon>Metazoa</taxon>
        <taxon>Ecdysozoa</taxon>
        <taxon>Tardigrada</taxon>
        <taxon>Eutardigrada</taxon>
        <taxon>Parachela</taxon>
        <taxon>Hypsibioidea</taxon>
        <taxon>Ramazzottiidae</taxon>
        <taxon>Ramazzottius</taxon>
    </lineage>
</organism>
<dbReference type="EMBL" id="BDGG01000022">
    <property type="protein sequence ID" value="GAV09380.1"/>
    <property type="molecule type" value="Genomic_DNA"/>
</dbReference>
<keyword evidence="3" id="KW-1185">Reference proteome</keyword>